<proteinExistence type="predicted"/>
<sequence>MDHHLPASPATVHWGHLDPAAEPVLRLRPGERAVIETLSGGPRNLPPEGHPCRVLDSHRAVMAAQQPHLGPHMLTGPVHVEGAEPGDRLIVEIEEIELAQDWGWSAIEPGFGIFPDLATRYESLVAPIDRATGSARLPWGPVAALAPFFGILAVAPPPEGGRVSSVPPGPFGGNVDNRFFRKGARIAFPVFCPGALFFAGDGHALQGDGEVCDTALETALNGRFRFALEKGTAPSAPEVEIGERIVTMGFHETLDEAARAATAWMLDWICARTGLGRTDAWRHASLFADLRITQVVNGRKGVHCVLDRRSLIGAPA</sequence>
<dbReference type="Gene3D" id="3.10.28.20">
    <property type="entry name" value="Acetamidase/Formamidase-like domains"/>
    <property type="match status" value="1"/>
</dbReference>
<protein>
    <submittedName>
        <fullName evidence="1">Acetamidase/formamidase</fullName>
    </submittedName>
</protein>
<evidence type="ECO:0000313" key="2">
    <source>
        <dbReference type="Proteomes" id="UP000244060"/>
    </source>
</evidence>
<dbReference type="InterPro" id="IPR004304">
    <property type="entry name" value="FmdA_AmdA"/>
</dbReference>
<dbReference type="SUPFAM" id="SSF141130">
    <property type="entry name" value="Acetamidase/Formamidase-like"/>
    <property type="match status" value="1"/>
</dbReference>
<dbReference type="PANTHER" id="PTHR31891:SF1">
    <property type="entry name" value="FORMAMIDASE C869.04-RELATED"/>
    <property type="match status" value="1"/>
</dbReference>
<comment type="caution">
    <text evidence="1">The sequence shown here is derived from an EMBL/GenBank/DDBJ whole genome shotgun (WGS) entry which is preliminary data.</text>
</comment>
<dbReference type="EMBL" id="QAOT01000004">
    <property type="protein sequence ID" value="PTR19543.1"/>
    <property type="molecule type" value="Genomic_DNA"/>
</dbReference>
<reference evidence="1 2" key="1">
    <citation type="submission" date="2018-04" db="EMBL/GenBank/DDBJ databases">
        <title>Genomic Encyclopedia of Type Strains, Phase III (KMG-III): the genomes of soil and plant-associated and newly described type strains.</title>
        <authorList>
            <person name="Whitman W."/>
        </authorList>
    </citation>
    <scope>NUCLEOTIDE SEQUENCE [LARGE SCALE GENOMIC DNA]</scope>
    <source>
        <strain evidence="1 2">KA25</strain>
    </source>
</reference>
<name>A0A2T5KAV3_9RHOB</name>
<organism evidence="1 2">
    <name type="scientific">Cereibacter azotoformans</name>
    <dbReference type="NCBI Taxonomy" id="43057"/>
    <lineage>
        <taxon>Bacteria</taxon>
        <taxon>Pseudomonadati</taxon>
        <taxon>Pseudomonadota</taxon>
        <taxon>Alphaproteobacteria</taxon>
        <taxon>Rhodobacterales</taxon>
        <taxon>Paracoccaceae</taxon>
        <taxon>Cereibacter</taxon>
    </lineage>
</organism>
<keyword evidence="2" id="KW-1185">Reference proteome</keyword>
<accession>A0A2T5KAV3</accession>
<dbReference type="Pfam" id="PF03069">
    <property type="entry name" value="FmdA_AmdA"/>
    <property type="match status" value="2"/>
</dbReference>
<dbReference type="GO" id="GO:0016811">
    <property type="term" value="F:hydrolase activity, acting on carbon-nitrogen (but not peptide) bonds, in linear amides"/>
    <property type="evidence" value="ECO:0007669"/>
    <property type="project" value="InterPro"/>
</dbReference>
<dbReference type="Proteomes" id="UP000244060">
    <property type="component" value="Unassembled WGS sequence"/>
</dbReference>
<dbReference type="AlphaFoldDB" id="A0A2T5KAV3"/>
<evidence type="ECO:0000313" key="1">
    <source>
        <dbReference type="EMBL" id="PTR19543.1"/>
    </source>
</evidence>
<dbReference type="Gene3D" id="2.60.120.580">
    <property type="entry name" value="Acetamidase/Formamidase-like domains"/>
    <property type="match status" value="2"/>
</dbReference>
<gene>
    <name evidence="1" type="ORF">C8J28_10427</name>
</gene>
<dbReference type="PANTHER" id="PTHR31891">
    <property type="entry name" value="FORMAMIDASE C869.04-RELATED"/>
    <property type="match status" value="1"/>
</dbReference>